<evidence type="ECO:0000256" key="1">
    <source>
        <dbReference type="ARBA" id="ARBA00023015"/>
    </source>
</evidence>
<keyword evidence="2" id="KW-0238">DNA-binding</keyword>
<dbReference type="Pfam" id="PF00392">
    <property type="entry name" value="GntR"/>
    <property type="match status" value="1"/>
</dbReference>
<feature type="domain" description="HTH gntR-type" evidence="5">
    <location>
        <begin position="6"/>
        <end position="74"/>
    </location>
</feature>
<accession>A0A3N1HSY4</accession>
<dbReference type="GO" id="GO:0003677">
    <property type="term" value="F:DNA binding"/>
    <property type="evidence" value="ECO:0007669"/>
    <property type="project" value="UniProtKB-KW"/>
</dbReference>
<dbReference type="EMBL" id="RJKN01000001">
    <property type="protein sequence ID" value="ROP45597.1"/>
    <property type="molecule type" value="Genomic_DNA"/>
</dbReference>
<evidence type="ECO:0000256" key="2">
    <source>
        <dbReference type="ARBA" id="ARBA00023125"/>
    </source>
</evidence>
<evidence type="ECO:0000313" key="7">
    <source>
        <dbReference type="Proteomes" id="UP000276232"/>
    </source>
</evidence>
<sequence length="143" mass="15295">MLDDGSPLFQQIARQVSDGVLVGTFPEGTQVPSTTELAALHRINPATVGKGLALLVAEEVLHKRRGLGMFVSDGARERLVERRRGELATTYVRPLVAEARSLGLAADDVLALVAQQLRDDGPAPTTRRPPVPTPARTTPEGAR</sequence>
<keyword evidence="3" id="KW-0804">Transcription</keyword>
<dbReference type="Proteomes" id="UP000276232">
    <property type="component" value="Unassembled WGS sequence"/>
</dbReference>
<dbReference type="InterPro" id="IPR000524">
    <property type="entry name" value="Tscrpt_reg_HTH_GntR"/>
</dbReference>
<dbReference type="PROSITE" id="PS50949">
    <property type="entry name" value="HTH_GNTR"/>
    <property type="match status" value="1"/>
</dbReference>
<dbReference type="PANTHER" id="PTHR38445:SF10">
    <property type="entry name" value="GNTR-FAMILY TRANSCRIPTIONAL REGULATOR"/>
    <property type="match status" value="1"/>
</dbReference>
<dbReference type="InParanoid" id="A0A3N1HSY4"/>
<dbReference type="AlphaFoldDB" id="A0A3N1HSY4"/>
<evidence type="ECO:0000256" key="4">
    <source>
        <dbReference type="SAM" id="MobiDB-lite"/>
    </source>
</evidence>
<keyword evidence="7" id="KW-1185">Reference proteome</keyword>
<evidence type="ECO:0000313" key="6">
    <source>
        <dbReference type="EMBL" id="ROP45597.1"/>
    </source>
</evidence>
<dbReference type="Gene3D" id="1.10.10.10">
    <property type="entry name" value="Winged helix-like DNA-binding domain superfamily/Winged helix DNA-binding domain"/>
    <property type="match status" value="1"/>
</dbReference>
<dbReference type="PANTHER" id="PTHR38445">
    <property type="entry name" value="HTH-TYPE TRANSCRIPTIONAL REPRESSOR YTRA"/>
    <property type="match status" value="1"/>
</dbReference>
<keyword evidence="1" id="KW-0805">Transcription regulation</keyword>
<comment type="caution">
    <text evidence="6">The sequence shown here is derived from an EMBL/GenBank/DDBJ whole genome shotgun (WGS) entry which is preliminary data.</text>
</comment>
<proteinExistence type="predicted"/>
<feature type="region of interest" description="Disordered" evidence="4">
    <location>
        <begin position="116"/>
        <end position="143"/>
    </location>
</feature>
<dbReference type="GO" id="GO:0003700">
    <property type="term" value="F:DNA-binding transcription factor activity"/>
    <property type="evidence" value="ECO:0007669"/>
    <property type="project" value="InterPro"/>
</dbReference>
<organism evidence="6 7">
    <name type="scientific">Pseudokineococcus lusitanus</name>
    <dbReference type="NCBI Taxonomy" id="763993"/>
    <lineage>
        <taxon>Bacteria</taxon>
        <taxon>Bacillati</taxon>
        <taxon>Actinomycetota</taxon>
        <taxon>Actinomycetes</taxon>
        <taxon>Kineosporiales</taxon>
        <taxon>Kineosporiaceae</taxon>
        <taxon>Pseudokineococcus</taxon>
    </lineage>
</organism>
<feature type="compositionally biased region" description="Low complexity" evidence="4">
    <location>
        <begin position="116"/>
        <end position="126"/>
    </location>
</feature>
<evidence type="ECO:0000259" key="5">
    <source>
        <dbReference type="PROSITE" id="PS50949"/>
    </source>
</evidence>
<gene>
    <name evidence="6" type="ORF">EDC03_0201</name>
</gene>
<name>A0A3N1HSY4_9ACTN</name>
<evidence type="ECO:0000256" key="3">
    <source>
        <dbReference type="ARBA" id="ARBA00023163"/>
    </source>
</evidence>
<dbReference type="SMART" id="SM00345">
    <property type="entry name" value="HTH_GNTR"/>
    <property type="match status" value="1"/>
</dbReference>
<reference evidence="6 7" key="1">
    <citation type="journal article" date="2015" name="Stand. Genomic Sci.">
        <title>Genomic Encyclopedia of Bacterial and Archaeal Type Strains, Phase III: the genomes of soil and plant-associated and newly described type strains.</title>
        <authorList>
            <person name="Whitman W.B."/>
            <person name="Woyke T."/>
            <person name="Klenk H.P."/>
            <person name="Zhou Y."/>
            <person name="Lilburn T.G."/>
            <person name="Beck B.J."/>
            <person name="De Vos P."/>
            <person name="Vandamme P."/>
            <person name="Eisen J.A."/>
            <person name="Garrity G."/>
            <person name="Hugenholtz P."/>
            <person name="Kyrpides N.C."/>
        </authorList>
    </citation>
    <scope>NUCLEOTIDE SEQUENCE [LARGE SCALE GENOMIC DNA]</scope>
    <source>
        <strain evidence="6 7">CECT 7306</strain>
    </source>
</reference>
<dbReference type="InterPro" id="IPR036390">
    <property type="entry name" value="WH_DNA-bd_sf"/>
</dbReference>
<dbReference type="InterPro" id="IPR036388">
    <property type="entry name" value="WH-like_DNA-bd_sf"/>
</dbReference>
<dbReference type="SUPFAM" id="SSF46785">
    <property type="entry name" value="Winged helix' DNA-binding domain"/>
    <property type="match status" value="1"/>
</dbReference>
<protein>
    <submittedName>
        <fullName evidence="6">GntR family transcriptional regulator</fullName>
    </submittedName>
</protein>
<feature type="compositionally biased region" description="Low complexity" evidence="4">
    <location>
        <begin position="134"/>
        <end position="143"/>
    </location>
</feature>